<evidence type="ECO:0000313" key="2">
    <source>
        <dbReference type="EMBL" id="CAD6185899.1"/>
    </source>
</evidence>
<reference evidence="2" key="1">
    <citation type="submission" date="2020-10" db="EMBL/GenBank/DDBJ databases">
        <authorList>
            <person name="Kikuchi T."/>
        </authorList>
    </citation>
    <scope>NUCLEOTIDE SEQUENCE</scope>
    <source>
        <strain evidence="2">NKZ352</strain>
    </source>
</reference>
<sequence length="107" mass="11626">MFAQVTHLALRKPTDPAAASRTTRRWSETKMSQGQVPNKATTLGKNNGGQQTVISLCLIWLPKRKEQCGEGGAVPKKKEWKRGSSVAEDQYNTSGSRGVSALIRAGE</sequence>
<feature type="region of interest" description="Disordered" evidence="1">
    <location>
        <begin position="1"/>
        <end position="47"/>
    </location>
</feature>
<protein>
    <submittedName>
        <fullName evidence="2">Uncharacterized protein</fullName>
    </submittedName>
</protein>
<dbReference type="Proteomes" id="UP000835052">
    <property type="component" value="Unassembled WGS sequence"/>
</dbReference>
<dbReference type="EMBL" id="CAJGYM010000003">
    <property type="protein sequence ID" value="CAD6185899.1"/>
    <property type="molecule type" value="Genomic_DNA"/>
</dbReference>
<dbReference type="AlphaFoldDB" id="A0A8S1GRK3"/>
<accession>A0A8S1GRK3</accession>
<gene>
    <name evidence="2" type="ORF">CAUJ_LOCUS1818</name>
</gene>
<name>A0A8S1GRK3_9PELO</name>
<keyword evidence="3" id="KW-1185">Reference proteome</keyword>
<evidence type="ECO:0000256" key="1">
    <source>
        <dbReference type="SAM" id="MobiDB-lite"/>
    </source>
</evidence>
<feature type="compositionally biased region" description="Polar residues" evidence="1">
    <location>
        <begin position="29"/>
        <end position="47"/>
    </location>
</feature>
<comment type="caution">
    <text evidence="2">The sequence shown here is derived from an EMBL/GenBank/DDBJ whole genome shotgun (WGS) entry which is preliminary data.</text>
</comment>
<evidence type="ECO:0000313" key="3">
    <source>
        <dbReference type="Proteomes" id="UP000835052"/>
    </source>
</evidence>
<feature type="region of interest" description="Disordered" evidence="1">
    <location>
        <begin position="68"/>
        <end position="107"/>
    </location>
</feature>
<organism evidence="2 3">
    <name type="scientific">Caenorhabditis auriculariae</name>
    <dbReference type="NCBI Taxonomy" id="2777116"/>
    <lineage>
        <taxon>Eukaryota</taxon>
        <taxon>Metazoa</taxon>
        <taxon>Ecdysozoa</taxon>
        <taxon>Nematoda</taxon>
        <taxon>Chromadorea</taxon>
        <taxon>Rhabditida</taxon>
        <taxon>Rhabditina</taxon>
        <taxon>Rhabditomorpha</taxon>
        <taxon>Rhabditoidea</taxon>
        <taxon>Rhabditidae</taxon>
        <taxon>Peloderinae</taxon>
        <taxon>Caenorhabditis</taxon>
    </lineage>
</organism>
<proteinExistence type="predicted"/>